<dbReference type="Gramene" id="Kaladp0772s0001.1.v1.1">
    <property type="protein sequence ID" value="Kaladp0772s0001.1.v1.1.CDS.1"/>
    <property type="gene ID" value="Kaladp0772s0001.v1.1"/>
</dbReference>
<feature type="domain" description="Major facilitator superfamily (MFS) profile" evidence="9">
    <location>
        <begin position="1"/>
        <end position="358"/>
    </location>
</feature>
<comment type="subcellular location">
    <subcellularLocation>
        <location evidence="1">Membrane</location>
        <topology evidence="1">Multi-pass membrane protein</topology>
    </subcellularLocation>
</comment>
<dbReference type="InterPro" id="IPR020846">
    <property type="entry name" value="MFS_dom"/>
</dbReference>
<evidence type="ECO:0000256" key="7">
    <source>
        <dbReference type="RuleBase" id="RU003346"/>
    </source>
</evidence>
<keyword evidence="3 7" id="KW-0813">Transport</keyword>
<evidence type="ECO:0000313" key="11">
    <source>
        <dbReference type="Proteomes" id="UP000594263"/>
    </source>
</evidence>
<evidence type="ECO:0000256" key="3">
    <source>
        <dbReference type="ARBA" id="ARBA00022448"/>
    </source>
</evidence>
<proteinExistence type="inferred from homology"/>
<feature type="transmembrane region" description="Helical" evidence="8">
    <location>
        <begin position="73"/>
        <end position="96"/>
    </location>
</feature>
<keyword evidence="4 8" id="KW-0812">Transmembrane</keyword>
<feature type="transmembrane region" description="Helical" evidence="8">
    <location>
        <begin position="266"/>
        <end position="292"/>
    </location>
</feature>
<feature type="transmembrane region" description="Helical" evidence="8">
    <location>
        <begin position="203"/>
        <end position="224"/>
    </location>
</feature>
<dbReference type="Gene3D" id="1.20.1250.20">
    <property type="entry name" value="MFS general substrate transporter like domains"/>
    <property type="match status" value="1"/>
</dbReference>
<dbReference type="PROSITE" id="PS00217">
    <property type="entry name" value="SUGAR_TRANSPORT_2"/>
    <property type="match status" value="1"/>
</dbReference>
<dbReference type="NCBIfam" id="TIGR00879">
    <property type="entry name" value="SP"/>
    <property type="match status" value="1"/>
</dbReference>
<dbReference type="PANTHER" id="PTHR48020">
    <property type="entry name" value="PROTON MYO-INOSITOL COTRANSPORTER"/>
    <property type="match status" value="1"/>
</dbReference>
<dbReference type="InterPro" id="IPR005828">
    <property type="entry name" value="MFS_sugar_transport-like"/>
</dbReference>
<dbReference type="PROSITE" id="PS00216">
    <property type="entry name" value="SUGAR_TRANSPORT_1"/>
    <property type="match status" value="1"/>
</dbReference>
<evidence type="ECO:0000256" key="5">
    <source>
        <dbReference type="ARBA" id="ARBA00022989"/>
    </source>
</evidence>
<dbReference type="SUPFAM" id="SSF103473">
    <property type="entry name" value="MFS general substrate transporter"/>
    <property type="match status" value="1"/>
</dbReference>
<feature type="transmembrane region" description="Helical" evidence="8">
    <location>
        <begin position="164"/>
        <end position="183"/>
    </location>
</feature>
<evidence type="ECO:0000256" key="6">
    <source>
        <dbReference type="ARBA" id="ARBA00023136"/>
    </source>
</evidence>
<accession>A0A7N0VHS6</accession>
<feature type="transmembrane region" description="Helical" evidence="8">
    <location>
        <begin position="231"/>
        <end position="254"/>
    </location>
</feature>
<keyword evidence="5 8" id="KW-1133">Transmembrane helix</keyword>
<evidence type="ECO:0000256" key="4">
    <source>
        <dbReference type="ARBA" id="ARBA00022692"/>
    </source>
</evidence>
<feature type="transmembrane region" description="Helical" evidence="8">
    <location>
        <begin position="332"/>
        <end position="354"/>
    </location>
</feature>
<evidence type="ECO:0000256" key="2">
    <source>
        <dbReference type="ARBA" id="ARBA00010992"/>
    </source>
</evidence>
<dbReference type="GO" id="GO:0016020">
    <property type="term" value="C:membrane"/>
    <property type="evidence" value="ECO:0007669"/>
    <property type="project" value="UniProtKB-SubCell"/>
</dbReference>
<evidence type="ECO:0000313" key="10">
    <source>
        <dbReference type="EnsemblPlants" id="Kaladp0772s0001.1.v1.1.CDS.1"/>
    </source>
</evidence>
<keyword evidence="11" id="KW-1185">Reference proteome</keyword>
<dbReference type="Proteomes" id="UP000594263">
    <property type="component" value="Unplaced"/>
</dbReference>
<dbReference type="AlphaFoldDB" id="A0A7N0VHS6"/>
<dbReference type="InterPro" id="IPR036259">
    <property type="entry name" value="MFS_trans_sf"/>
</dbReference>
<dbReference type="InterPro" id="IPR003663">
    <property type="entry name" value="Sugar/inositol_transpt"/>
</dbReference>
<evidence type="ECO:0000256" key="1">
    <source>
        <dbReference type="ARBA" id="ARBA00004141"/>
    </source>
</evidence>
<feature type="transmembrane region" description="Helical" evidence="8">
    <location>
        <begin position="12"/>
        <end position="31"/>
    </location>
</feature>
<evidence type="ECO:0000259" key="9">
    <source>
        <dbReference type="PROSITE" id="PS50850"/>
    </source>
</evidence>
<reference evidence="10" key="1">
    <citation type="submission" date="2021-01" db="UniProtKB">
        <authorList>
            <consortium name="EnsemblPlants"/>
        </authorList>
    </citation>
    <scope>IDENTIFICATION</scope>
</reference>
<dbReference type="EnsemblPlants" id="Kaladp0772s0001.1.v1.1">
    <property type="protein sequence ID" value="Kaladp0772s0001.1.v1.1.CDS.1"/>
    <property type="gene ID" value="Kaladp0772s0001.v1.1"/>
</dbReference>
<dbReference type="Pfam" id="PF00083">
    <property type="entry name" value="Sugar_tr"/>
    <property type="match status" value="1"/>
</dbReference>
<dbReference type="InterPro" id="IPR050814">
    <property type="entry name" value="Myo-inositol_Transporter"/>
</dbReference>
<evidence type="ECO:0000256" key="8">
    <source>
        <dbReference type="SAM" id="Phobius"/>
    </source>
</evidence>
<name>A0A7N0VHS6_KALFE</name>
<dbReference type="OMA" id="RRIQWRF"/>
<comment type="similarity">
    <text evidence="2 7">Belongs to the major facilitator superfamily. Sugar transporter (TC 2.A.1.1) family.</text>
</comment>
<dbReference type="PROSITE" id="PS50850">
    <property type="entry name" value="MFS"/>
    <property type="match status" value="1"/>
</dbReference>
<feature type="transmembrane region" description="Helical" evidence="8">
    <location>
        <begin position="43"/>
        <end position="67"/>
    </location>
</feature>
<dbReference type="InterPro" id="IPR005829">
    <property type="entry name" value="Sugar_transporter_CS"/>
</dbReference>
<dbReference type="PANTHER" id="PTHR48020:SF49">
    <property type="entry name" value="SUGAR TRANSPORTER"/>
    <property type="match status" value="1"/>
</dbReference>
<dbReference type="GO" id="GO:0022857">
    <property type="term" value="F:transmembrane transporter activity"/>
    <property type="evidence" value="ECO:0007669"/>
    <property type="project" value="InterPro"/>
</dbReference>
<protein>
    <recommendedName>
        <fullName evidence="9">Major facilitator superfamily (MFS) profile domain-containing protein</fullName>
    </recommendedName>
</protein>
<dbReference type="PRINTS" id="PR00171">
    <property type="entry name" value="SUGRTRNSPORT"/>
</dbReference>
<keyword evidence="6 8" id="KW-0472">Membrane</keyword>
<organism evidence="10 11">
    <name type="scientific">Kalanchoe fedtschenkoi</name>
    <name type="common">Lavender scallops</name>
    <name type="synonym">South American air plant</name>
    <dbReference type="NCBI Taxonomy" id="63787"/>
    <lineage>
        <taxon>Eukaryota</taxon>
        <taxon>Viridiplantae</taxon>
        <taxon>Streptophyta</taxon>
        <taxon>Embryophyta</taxon>
        <taxon>Tracheophyta</taxon>
        <taxon>Spermatophyta</taxon>
        <taxon>Magnoliopsida</taxon>
        <taxon>eudicotyledons</taxon>
        <taxon>Gunneridae</taxon>
        <taxon>Pentapetalae</taxon>
        <taxon>Saxifragales</taxon>
        <taxon>Crassulaceae</taxon>
        <taxon>Kalanchoe</taxon>
    </lineage>
</organism>
<sequence length="384" mass="41406">MGFAPSYWCLMVGRVVAGIGVGYALMIAPLYAAELSPAMTRGFLTSLPEVFITVGVLVGYLMNLAFAGLPVWINWRIMLGIAGVPAIGIALGVIFMPESPRWLVMKGRTAEAGRVLVRTSDSEAEAEMRLQEIAKAAEAEALKGKQAGIWKQLLKSPTKPVRRMVIAAIGINFFMQASGNDAVIYYSPQVFKEAGLGNPKERIMVTILMGIAKTSCCIISAVFLDKYGRRPLLMLGTGGMAASSATLGLSTMILRKSSTHKPGWAMVMSIIAVCADVSFFSIGLGPITWVFSSEIFPLRLRAQGTALAVSVNRLVSGTVSTTFLTISEAITFSGMFFVFAVIMLAATFFVYIFLPETKGMSLEDISSLFERESDPKEDNQGGTR</sequence>